<comment type="caution">
    <text evidence="2">The sequence shown here is derived from an EMBL/GenBank/DDBJ whole genome shotgun (WGS) entry which is preliminary data.</text>
</comment>
<dbReference type="Proteomes" id="UP000886722">
    <property type="component" value="Unassembled WGS sequence"/>
</dbReference>
<feature type="transmembrane region" description="Helical" evidence="1">
    <location>
        <begin position="186"/>
        <end position="202"/>
    </location>
</feature>
<protein>
    <submittedName>
        <fullName evidence="2">Uncharacterized protein</fullName>
    </submittedName>
</protein>
<gene>
    <name evidence="2" type="ORF">IAD06_03360</name>
</gene>
<feature type="transmembrane region" description="Helical" evidence="1">
    <location>
        <begin position="83"/>
        <end position="102"/>
    </location>
</feature>
<evidence type="ECO:0000313" key="3">
    <source>
        <dbReference type="Proteomes" id="UP000886722"/>
    </source>
</evidence>
<feature type="transmembrane region" description="Helical" evidence="1">
    <location>
        <begin position="146"/>
        <end position="166"/>
    </location>
</feature>
<evidence type="ECO:0000313" key="2">
    <source>
        <dbReference type="EMBL" id="HIT39062.1"/>
    </source>
</evidence>
<feature type="transmembrane region" description="Helical" evidence="1">
    <location>
        <begin position="248"/>
        <end position="268"/>
    </location>
</feature>
<reference evidence="2" key="1">
    <citation type="submission" date="2020-10" db="EMBL/GenBank/DDBJ databases">
        <authorList>
            <person name="Gilroy R."/>
        </authorList>
    </citation>
    <scope>NUCLEOTIDE SEQUENCE</scope>
    <source>
        <strain evidence="2">21143</strain>
    </source>
</reference>
<evidence type="ECO:0000256" key="1">
    <source>
        <dbReference type="SAM" id="Phobius"/>
    </source>
</evidence>
<accession>A0A9D1GDE4</accession>
<keyword evidence="1" id="KW-1133">Transmembrane helix</keyword>
<feature type="transmembrane region" description="Helical" evidence="1">
    <location>
        <begin position="31"/>
        <end position="53"/>
    </location>
</feature>
<proteinExistence type="predicted"/>
<keyword evidence="1" id="KW-0472">Membrane</keyword>
<sequence>MLAGEYPYAAQTHLGGYGSPFPVWQLFHLPFYLLGNVGLSLIVAVIIFAYSVWLLSPTITTKVLCLLFMAPAFWYEASVRSDLLANFLICCSVINFIWVKHVPFEKSWAIIGLLCGLLLSTRLSTIIPLSMFLFQPFLALPARKRIYFLTIVFLAFAITFLPFIFWDSEMLFFFKYNPFILQTRQGNILDFLIFLPIGIYWSMKWWHYKQYMEYSAYILGILVVVTFLHNMWIRGEWCEFFDLYDITYFNMMLPFLILAMQSTGTFASNKKKLINMDKIQ</sequence>
<dbReference type="EMBL" id="DVKT01000024">
    <property type="protein sequence ID" value="HIT39062.1"/>
    <property type="molecule type" value="Genomic_DNA"/>
</dbReference>
<feature type="transmembrane region" description="Helical" evidence="1">
    <location>
        <begin position="108"/>
        <end position="134"/>
    </location>
</feature>
<feature type="transmembrane region" description="Helical" evidence="1">
    <location>
        <begin position="214"/>
        <end position="233"/>
    </location>
</feature>
<reference evidence="2" key="2">
    <citation type="journal article" date="2021" name="PeerJ">
        <title>Extensive microbial diversity within the chicken gut microbiome revealed by metagenomics and culture.</title>
        <authorList>
            <person name="Gilroy R."/>
            <person name="Ravi A."/>
            <person name="Getino M."/>
            <person name="Pursley I."/>
            <person name="Horton D.L."/>
            <person name="Alikhan N.F."/>
            <person name="Baker D."/>
            <person name="Gharbi K."/>
            <person name="Hall N."/>
            <person name="Watson M."/>
            <person name="Adriaenssens E.M."/>
            <person name="Foster-Nyarko E."/>
            <person name="Jarju S."/>
            <person name="Secka A."/>
            <person name="Antonio M."/>
            <person name="Oren A."/>
            <person name="Chaudhuri R.R."/>
            <person name="La Ragione R."/>
            <person name="Hildebrand F."/>
            <person name="Pallen M.J."/>
        </authorList>
    </citation>
    <scope>NUCLEOTIDE SEQUENCE</scope>
    <source>
        <strain evidence="2">21143</strain>
    </source>
</reference>
<organism evidence="2 3">
    <name type="scientific">Candidatus Caccoplasma intestinavium</name>
    <dbReference type="NCBI Taxonomy" id="2840716"/>
    <lineage>
        <taxon>Bacteria</taxon>
        <taxon>Pseudomonadati</taxon>
        <taxon>Bacteroidota</taxon>
        <taxon>Bacteroidia</taxon>
        <taxon>Bacteroidales</taxon>
        <taxon>Bacteroidaceae</taxon>
        <taxon>Bacteroidaceae incertae sedis</taxon>
        <taxon>Candidatus Caccoplasma</taxon>
    </lineage>
</organism>
<keyword evidence="1" id="KW-0812">Transmembrane</keyword>
<dbReference type="AlphaFoldDB" id="A0A9D1GDE4"/>
<name>A0A9D1GDE4_9BACT</name>